<dbReference type="InterPro" id="IPR019965">
    <property type="entry name" value="PPOX_F420-dep_Rv2061_put"/>
</dbReference>
<evidence type="ECO:0000313" key="4">
    <source>
        <dbReference type="Proteomes" id="UP000236318"/>
    </source>
</evidence>
<gene>
    <name evidence="3" type="ORF">MAAFP003_2991</name>
</gene>
<dbReference type="Pfam" id="PF01243">
    <property type="entry name" value="PNPOx_N"/>
    <property type="match status" value="1"/>
</dbReference>
<dbReference type="AlphaFoldDB" id="A0A2K4YBZ8"/>
<reference evidence="3" key="1">
    <citation type="submission" date="2018-01" db="EMBL/GenBank/DDBJ databases">
        <authorList>
            <consortium name="Urmite Genomes"/>
        </authorList>
    </citation>
    <scope>NUCLEOTIDE SEQUENCE [LARGE SCALE GENOMIC DNA]</scope>
    <source>
        <strain evidence="3">AFP003</strain>
    </source>
</reference>
<dbReference type="Gene3D" id="2.30.110.10">
    <property type="entry name" value="Electron Transport, Fmn-binding Protein, Chain A"/>
    <property type="match status" value="1"/>
</dbReference>
<comment type="caution">
    <text evidence="3">The sequence shown here is derived from an EMBL/GenBank/DDBJ whole genome shotgun (WGS) entry which is preliminary data.</text>
</comment>
<dbReference type="GO" id="GO:0070967">
    <property type="term" value="F:coenzyme F420 binding"/>
    <property type="evidence" value="ECO:0007669"/>
    <property type="project" value="TreeGrafter"/>
</dbReference>
<dbReference type="Proteomes" id="UP000236318">
    <property type="component" value="Unassembled WGS sequence"/>
</dbReference>
<organism evidence="3 4">
    <name type="scientific">Mycobacterium ahvazicum</name>
    <dbReference type="NCBI Taxonomy" id="1964395"/>
    <lineage>
        <taxon>Bacteria</taxon>
        <taxon>Bacillati</taxon>
        <taxon>Actinomycetota</taxon>
        <taxon>Actinomycetes</taxon>
        <taxon>Mycobacteriales</taxon>
        <taxon>Mycobacteriaceae</taxon>
        <taxon>Mycobacterium</taxon>
        <taxon>Mycobacterium simiae complex</taxon>
    </lineage>
</organism>
<dbReference type="InterPro" id="IPR012349">
    <property type="entry name" value="Split_barrel_FMN-bd"/>
</dbReference>
<dbReference type="InterPro" id="IPR011576">
    <property type="entry name" value="Pyridox_Oxase_N"/>
</dbReference>
<dbReference type="SUPFAM" id="SSF50475">
    <property type="entry name" value="FMN-binding split barrel"/>
    <property type="match status" value="1"/>
</dbReference>
<sequence length="135" mass="14646">MMSDDATAQLGAEKFVSLTTFKRNGDAVASPMWIVGDGARLLVWTPADSWKVKRVRRDPRVTLAVCGRTGKVASGQPVFSGTAEVITDPAAVTRVESLVKRKYGLEFRVVTFIEALVARGRKPRFVLQIALTPGG</sequence>
<dbReference type="InterPro" id="IPR052019">
    <property type="entry name" value="F420H2_bilvrd_red/Heme_oxyg"/>
</dbReference>
<accession>A0A2K4YBZ8</accession>
<feature type="domain" description="Pyridoxamine 5'-phosphate oxidase N-terminal" evidence="2">
    <location>
        <begin position="5"/>
        <end position="130"/>
    </location>
</feature>
<dbReference type="PANTHER" id="PTHR35176">
    <property type="entry name" value="HEME OXYGENASE HI_0854-RELATED"/>
    <property type="match status" value="1"/>
</dbReference>
<evidence type="ECO:0000259" key="2">
    <source>
        <dbReference type="Pfam" id="PF01243"/>
    </source>
</evidence>
<protein>
    <submittedName>
        <fullName evidence="3">PPOX class F420-dependent oxidoreductase</fullName>
    </submittedName>
</protein>
<name>A0A2K4YBZ8_9MYCO</name>
<dbReference type="PANTHER" id="PTHR35176:SF11">
    <property type="entry name" value="PYRIDOXAMINE 5'-PHOSPHATE OXIDASE FAMILY PROTEIN"/>
    <property type="match status" value="1"/>
</dbReference>
<dbReference type="NCBIfam" id="TIGR03666">
    <property type="entry name" value="Rv2061_F420"/>
    <property type="match status" value="1"/>
</dbReference>
<keyword evidence="4" id="KW-1185">Reference proteome</keyword>
<dbReference type="GO" id="GO:0016627">
    <property type="term" value="F:oxidoreductase activity, acting on the CH-CH group of donors"/>
    <property type="evidence" value="ECO:0007669"/>
    <property type="project" value="TreeGrafter"/>
</dbReference>
<evidence type="ECO:0000313" key="3">
    <source>
        <dbReference type="EMBL" id="SOX54315.1"/>
    </source>
</evidence>
<keyword evidence="1" id="KW-0560">Oxidoreductase</keyword>
<evidence type="ECO:0000256" key="1">
    <source>
        <dbReference type="ARBA" id="ARBA00023002"/>
    </source>
</evidence>
<dbReference type="GO" id="GO:0005829">
    <property type="term" value="C:cytosol"/>
    <property type="evidence" value="ECO:0007669"/>
    <property type="project" value="TreeGrafter"/>
</dbReference>
<dbReference type="EMBL" id="FXEG02000003">
    <property type="protein sequence ID" value="SOX54315.1"/>
    <property type="molecule type" value="Genomic_DNA"/>
</dbReference>
<proteinExistence type="predicted"/>